<keyword evidence="3" id="KW-1185">Reference proteome</keyword>
<evidence type="ECO:0000313" key="3">
    <source>
        <dbReference type="Proteomes" id="UP000439903"/>
    </source>
</evidence>
<dbReference type="EMBL" id="WTPW01000093">
    <property type="protein sequence ID" value="KAF0548951.1"/>
    <property type="molecule type" value="Genomic_DNA"/>
</dbReference>
<protein>
    <submittedName>
        <fullName evidence="2">Uncharacterized protein</fullName>
    </submittedName>
</protein>
<keyword evidence="1" id="KW-0812">Transmembrane</keyword>
<organism evidence="2 3">
    <name type="scientific">Gigaspora margarita</name>
    <dbReference type="NCBI Taxonomy" id="4874"/>
    <lineage>
        <taxon>Eukaryota</taxon>
        <taxon>Fungi</taxon>
        <taxon>Fungi incertae sedis</taxon>
        <taxon>Mucoromycota</taxon>
        <taxon>Glomeromycotina</taxon>
        <taxon>Glomeromycetes</taxon>
        <taxon>Diversisporales</taxon>
        <taxon>Gigasporaceae</taxon>
        <taxon>Gigaspora</taxon>
    </lineage>
</organism>
<comment type="caution">
    <text evidence="2">The sequence shown here is derived from an EMBL/GenBank/DDBJ whole genome shotgun (WGS) entry which is preliminary data.</text>
</comment>
<gene>
    <name evidence="2" type="ORF">F8M41_025573</name>
</gene>
<keyword evidence="1" id="KW-0472">Membrane</keyword>
<evidence type="ECO:0000256" key="1">
    <source>
        <dbReference type="SAM" id="Phobius"/>
    </source>
</evidence>
<feature type="transmembrane region" description="Helical" evidence="1">
    <location>
        <begin position="15"/>
        <end position="39"/>
    </location>
</feature>
<dbReference type="AlphaFoldDB" id="A0A8H4B033"/>
<name>A0A8H4B033_GIGMA</name>
<evidence type="ECO:0000313" key="2">
    <source>
        <dbReference type="EMBL" id="KAF0548951.1"/>
    </source>
</evidence>
<keyword evidence="1" id="KW-1133">Transmembrane helix</keyword>
<dbReference type="Proteomes" id="UP000439903">
    <property type="component" value="Unassembled WGS sequence"/>
</dbReference>
<reference evidence="2 3" key="1">
    <citation type="journal article" date="2019" name="Environ. Microbiol.">
        <title>At the nexus of three kingdoms: the genome of the mycorrhizal fungus Gigaspora margarita provides insights into plant, endobacterial and fungal interactions.</title>
        <authorList>
            <person name="Venice F."/>
            <person name="Ghignone S."/>
            <person name="Salvioli di Fossalunga A."/>
            <person name="Amselem J."/>
            <person name="Novero M."/>
            <person name="Xianan X."/>
            <person name="Sedzielewska Toro K."/>
            <person name="Morin E."/>
            <person name="Lipzen A."/>
            <person name="Grigoriev I.V."/>
            <person name="Henrissat B."/>
            <person name="Martin F.M."/>
            <person name="Bonfante P."/>
        </authorList>
    </citation>
    <scope>NUCLEOTIDE SEQUENCE [LARGE SCALE GENOMIC DNA]</scope>
    <source>
        <strain evidence="2 3">BEG34</strain>
    </source>
</reference>
<proteinExistence type="predicted"/>
<accession>A0A8H4B033</accession>
<sequence>MSTNDNKELQTELEITGGIITFAIIIIGVITLVTICAHLEKKKKFSQQPKIRTRPLPIANSDQLYLGPNLGNLKQTGIF</sequence>